<dbReference type="EMBL" id="JAHMHQ010000015">
    <property type="protein sequence ID" value="KAK1634270.1"/>
    <property type="molecule type" value="Genomic_DNA"/>
</dbReference>
<gene>
    <name evidence="2" type="ORF">BDP81DRAFT_56436</name>
</gene>
<dbReference type="RefSeq" id="XP_060442877.1">
    <property type="nucleotide sequence ID" value="XM_060595991.1"/>
</dbReference>
<name>A0AAJ0EET1_9PEZI</name>
<feature type="region of interest" description="Disordered" evidence="1">
    <location>
        <begin position="122"/>
        <end position="156"/>
    </location>
</feature>
<evidence type="ECO:0000313" key="3">
    <source>
        <dbReference type="Proteomes" id="UP001243989"/>
    </source>
</evidence>
<dbReference type="AlphaFoldDB" id="A0AAJ0EET1"/>
<dbReference type="GeneID" id="85480853"/>
<proteinExistence type="predicted"/>
<evidence type="ECO:0000313" key="2">
    <source>
        <dbReference type="EMBL" id="KAK1634270.1"/>
    </source>
</evidence>
<reference evidence="2" key="1">
    <citation type="submission" date="2021-06" db="EMBL/GenBank/DDBJ databases">
        <title>Comparative genomics, transcriptomics and evolutionary studies reveal genomic signatures of adaptation to plant cell wall in hemibiotrophic fungi.</title>
        <authorList>
            <consortium name="DOE Joint Genome Institute"/>
            <person name="Baroncelli R."/>
            <person name="Diaz J.F."/>
            <person name="Benocci T."/>
            <person name="Peng M."/>
            <person name="Battaglia E."/>
            <person name="Haridas S."/>
            <person name="Andreopoulos W."/>
            <person name="Labutti K."/>
            <person name="Pangilinan J."/>
            <person name="Floch G.L."/>
            <person name="Makela M.R."/>
            <person name="Henrissat B."/>
            <person name="Grigoriev I.V."/>
            <person name="Crouch J.A."/>
            <person name="De Vries R.P."/>
            <person name="Sukno S.A."/>
            <person name="Thon M.R."/>
        </authorList>
    </citation>
    <scope>NUCLEOTIDE SEQUENCE</scope>
    <source>
        <strain evidence="2">CBS 102054</strain>
    </source>
</reference>
<dbReference type="Proteomes" id="UP001243989">
    <property type="component" value="Unassembled WGS sequence"/>
</dbReference>
<accession>A0AAJ0EET1</accession>
<comment type="caution">
    <text evidence="2">The sequence shown here is derived from an EMBL/GenBank/DDBJ whole genome shotgun (WGS) entry which is preliminary data.</text>
</comment>
<organism evidence="2 3">
    <name type="scientific">Colletotrichum phormii</name>
    <dbReference type="NCBI Taxonomy" id="359342"/>
    <lineage>
        <taxon>Eukaryota</taxon>
        <taxon>Fungi</taxon>
        <taxon>Dikarya</taxon>
        <taxon>Ascomycota</taxon>
        <taxon>Pezizomycotina</taxon>
        <taxon>Sordariomycetes</taxon>
        <taxon>Hypocreomycetidae</taxon>
        <taxon>Glomerellales</taxon>
        <taxon>Glomerellaceae</taxon>
        <taxon>Colletotrichum</taxon>
        <taxon>Colletotrichum acutatum species complex</taxon>
    </lineage>
</organism>
<keyword evidence="3" id="KW-1185">Reference proteome</keyword>
<evidence type="ECO:0000256" key="1">
    <source>
        <dbReference type="SAM" id="MobiDB-lite"/>
    </source>
</evidence>
<protein>
    <submittedName>
        <fullName evidence="2">Uncharacterized protein</fullName>
    </submittedName>
</protein>
<sequence length="254" mass="29093">MIKKRKRFSFDWQSCHDIMISINTAARCSRPGGNTPGHTRAARSIPMLRYLRFTVTSRLSSTSTDFYFYLSLSRSGRDTFHNGSVECGDSISRLKSRMPFGGATEALKTLLYIYTHTHTHTHTNGHVSGQPKQFPADGSKGVVGGERNGNRRSRGPDMVHRRCFPLRKEIFLPFYFWNFYNLVIFLHGVGDLGRAIHALWEDERVRPVDMYIHGLDGWLVRFKTHSTRLRRMGSRTRRACGKCPTGVYSMKQAN</sequence>